<evidence type="ECO:0000256" key="4">
    <source>
        <dbReference type="ARBA" id="ARBA00022695"/>
    </source>
</evidence>
<keyword evidence="17" id="KW-1185">Reference proteome</keyword>
<dbReference type="Gene3D" id="3.40.1360.10">
    <property type="match status" value="1"/>
</dbReference>
<dbReference type="InterPro" id="IPR006295">
    <property type="entry name" value="DNA_primase_DnaG"/>
</dbReference>
<dbReference type="InterPro" id="IPR050219">
    <property type="entry name" value="DnaG_primase"/>
</dbReference>
<dbReference type="InterPro" id="IPR019475">
    <property type="entry name" value="DNA_primase_DnaB-bd"/>
</dbReference>
<dbReference type="Gene3D" id="1.10.860.10">
    <property type="entry name" value="DNAb Helicase, Chain A"/>
    <property type="match status" value="1"/>
</dbReference>
<dbReference type="STRING" id="1304284.L21TH_2076"/>
<dbReference type="Gene3D" id="3.90.580.10">
    <property type="entry name" value="Zinc finger, CHC2-type domain"/>
    <property type="match status" value="1"/>
</dbReference>
<dbReference type="eggNOG" id="COG0358">
    <property type="taxonomic scope" value="Bacteria"/>
</dbReference>
<evidence type="ECO:0000256" key="1">
    <source>
        <dbReference type="ARBA" id="ARBA00022478"/>
    </source>
</evidence>
<dbReference type="InterPro" id="IPR016136">
    <property type="entry name" value="DNA_helicase_N/primase_C"/>
</dbReference>
<evidence type="ECO:0000256" key="7">
    <source>
        <dbReference type="ARBA" id="ARBA00022771"/>
    </source>
</evidence>
<dbReference type="FunFam" id="3.90.580.10:FF:000001">
    <property type="entry name" value="DNA primase"/>
    <property type="match status" value="1"/>
</dbReference>
<dbReference type="PIRSF" id="PIRSF002811">
    <property type="entry name" value="DnaG"/>
    <property type="match status" value="1"/>
</dbReference>
<evidence type="ECO:0000256" key="14">
    <source>
        <dbReference type="PIRSR" id="PIRSR002811-1"/>
    </source>
</evidence>
<evidence type="ECO:0000256" key="10">
    <source>
        <dbReference type="ARBA" id="ARBA00023125"/>
    </source>
</evidence>
<dbReference type="GO" id="GO:0006269">
    <property type="term" value="P:DNA replication, synthesis of primer"/>
    <property type="evidence" value="ECO:0007669"/>
    <property type="project" value="UniProtKB-UniRule"/>
</dbReference>
<dbReference type="InterPro" id="IPR002694">
    <property type="entry name" value="Znf_CHC2"/>
</dbReference>
<dbReference type="PANTHER" id="PTHR30313">
    <property type="entry name" value="DNA PRIMASE"/>
    <property type="match status" value="1"/>
</dbReference>
<dbReference type="GO" id="GO:0003677">
    <property type="term" value="F:DNA binding"/>
    <property type="evidence" value="ECO:0007669"/>
    <property type="project" value="UniProtKB-KW"/>
</dbReference>
<dbReference type="GO" id="GO:0005524">
    <property type="term" value="F:ATP binding"/>
    <property type="evidence" value="ECO:0007669"/>
    <property type="project" value="InterPro"/>
</dbReference>
<comment type="domain">
    <text evidence="12">Contains an N-terminal zinc-binding domain, a central core domain that contains the primase activity, and a C-terminal DnaB-binding domain.</text>
</comment>
<protein>
    <recommendedName>
        <fullName evidence="12 13">DNA primase</fullName>
        <ecNumber evidence="12">2.7.7.101</ecNumber>
    </recommendedName>
</protein>
<dbReference type="NCBIfam" id="TIGR01391">
    <property type="entry name" value="dnaG"/>
    <property type="match status" value="1"/>
</dbReference>
<dbReference type="SUPFAM" id="SSF57783">
    <property type="entry name" value="Zinc beta-ribbon"/>
    <property type="match status" value="1"/>
</dbReference>
<keyword evidence="7 12" id="KW-0863">Zinc-finger</keyword>
<dbReference type="EC" id="2.7.7.101" evidence="12"/>
<keyword evidence="2 12" id="KW-0639">Primosome</keyword>
<keyword evidence="3 12" id="KW-0808">Transferase</keyword>
<dbReference type="FunFam" id="3.40.1360.10:FF:000002">
    <property type="entry name" value="DNA primase"/>
    <property type="match status" value="1"/>
</dbReference>
<evidence type="ECO:0000256" key="13">
    <source>
        <dbReference type="PIRNR" id="PIRNR002811"/>
    </source>
</evidence>
<dbReference type="GO" id="GO:0000428">
    <property type="term" value="C:DNA-directed RNA polymerase complex"/>
    <property type="evidence" value="ECO:0007669"/>
    <property type="project" value="UniProtKB-KW"/>
</dbReference>
<comment type="subunit">
    <text evidence="12">Monomer. Interacts with DnaB.</text>
</comment>
<organism evidence="16 17">
    <name type="scientific">Caldisalinibacter kiritimatiensis</name>
    <dbReference type="NCBI Taxonomy" id="1304284"/>
    <lineage>
        <taxon>Bacteria</taxon>
        <taxon>Bacillati</taxon>
        <taxon>Bacillota</taxon>
        <taxon>Tissierellia</taxon>
        <taxon>Tissierellales</taxon>
        <taxon>Thermohalobacteraceae</taxon>
        <taxon>Caldisalinibacter</taxon>
    </lineage>
</organism>
<dbReference type="SUPFAM" id="SSF48024">
    <property type="entry name" value="N-terminal domain of DnaB helicase"/>
    <property type="match status" value="1"/>
</dbReference>
<dbReference type="OrthoDB" id="9803773at2"/>
<evidence type="ECO:0000256" key="8">
    <source>
        <dbReference type="ARBA" id="ARBA00022833"/>
    </source>
</evidence>
<dbReference type="Pfam" id="PF08275">
    <property type="entry name" value="DNAG_N"/>
    <property type="match status" value="1"/>
</dbReference>
<comment type="similarity">
    <text evidence="12 13">Belongs to the DnaG primase family.</text>
</comment>
<dbReference type="GO" id="GO:0003899">
    <property type="term" value="F:DNA-directed RNA polymerase activity"/>
    <property type="evidence" value="ECO:0007669"/>
    <property type="project" value="UniProtKB-UniRule"/>
</dbReference>
<dbReference type="InterPro" id="IPR013264">
    <property type="entry name" value="DNAG_N"/>
</dbReference>
<accession>R1CC58</accession>
<dbReference type="Pfam" id="PF13155">
    <property type="entry name" value="Toprim_2"/>
    <property type="match status" value="1"/>
</dbReference>
<dbReference type="FunFam" id="3.90.980.10:FF:000001">
    <property type="entry name" value="DNA primase"/>
    <property type="match status" value="1"/>
</dbReference>
<keyword evidence="9" id="KW-0460">Magnesium</keyword>
<evidence type="ECO:0000313" key="16">
    <source>
        <dbReference type="EMBL" id="EOC99889.1"/>
    </source>
</evidence>
<keyword evidence="1 12" id="KW-0240">DNA-directed RNA polymerase</keyword>
<keyword evidence="4 12" id="KW-0548">Nucleotidyltransferase</keyword>
<dbReference type="Pfam" id="PF01807">
    <property type="entry name" value="Zn_ribbon_DnaG"/>
    <property type="match status" value="1"/>
</dbReference>
<dbReference type="AlphaFoldDB" id="R1CC58"/>
<proteinExistence type="inferred from homology"/>
<dbReference type="Pfam" id="PF00772">
    <property type="entry name" value="DnaB"/>
    <property type="match status" value="1"/>
</dbReference>
<evidence type="ECO:0000256" key="9">
    <source>
        <dbReference type="ARBA" id="ARBA00022842"/>
    </source>
</evidence>
<evidence type="ECO:0000256" key="12">
    <source>
        <dbReference type="HAMAP-Rule" id="MF_00974"/>
    </source>
</evidence>
<dbReference type="InterPro" id="IPR030846">
    <property type="entry name" value="DnaG_bac"/>
</dbReference>
<dbReference type="PROSITE" id="PS50880">
    <property type="entry name" value="TOPRIM"/>
    <property type="match status" value="1"/>
</dbReference>
<dbReference type="GO" id="GO:0003678">
    <property type="term" value="F:DNA helicase activity"/>
    <property type="evidence" value="ECO:0007669"/>
    <property type="project" value="InterPro"/>
</dbReference>
<feature type="domain" description="Toprim" evidence="15">
    <location>
        <begin position="256"/>
        <end position="337"/>
    </location>
</feature>
<evidence type="ECO:0000259" key="15">
    <source>
        <dbReference type="PROSITE" id="PS50880"/>
    </source>
</evidence>
<dbReference type="SUPFAM" id="SSF56731">
    <property type="entry name" value="DNA primase core"/>
    <property type="match status" value="1"/>
</dbReference>
<keyword evidence="5 12" id="KW-0235">DNA replication</keyword>
<dbReference type="EMBL" id="ARZA01000233">
    <property type="protein sequence ID" value="EOC99889.1"/>
    <property type="molecule type" value="Genomic_DNA"/>
</dbReference>
<dbReference type="Proteomes" id="UP000013378">
    <property type="component" value="Unassembled WGS sequence"/>
</dbReference>
<dbReference type="SMART" id="SM00400">
    <property type="entry name" value="ZnF_CHCC"/>
    <property type="match status" value="1"/>
</dbReference>
<evidence type="ECO:0000256" key="6">
    <source>
        <dbReference type="ARBA" id="ARBA00022723"/>
    </source>
</evidence>
<dbReference type="GO" id="GO:0008270">
    <property type="term" value="F:zinc ion binding"/>
    <property type="evidence" value="ECO:0007669"/>
    <property type="project" value="UniProtKB-UniRule"/>
</dbReference>
<evidence type="ECO:0000256" key="5">
    <source>
        <dbReference type="ARBA" id="ARBA00022705"/>
    </source>
</evidence>
<dbReference type="PANTHER" id="PTHR30313:SF2">
    <property type="entry name" value="DNA PRIMASE"/>
    <property type="match status" value="1"/>
</dbReference>
<dbReference type="Gene3D" id="3.90.980.10">
    <property type="entry name" value="DNA primase, catalytic core, N-terminal domain"/>
    <property type="match status" value="1"/>
</dbReference>
<dbReference type="GO" id="GO:1990077">
    <property type="term" value="C:primosome complex"/>
    <property type="evidence" value="ECO:0007669"/>
    <property type="project" value="UniProtKB-KW"/>
</dbReference>
<dbReference type="SMART" id="SM00493">
    <property type="entry name" value="TOPRIM"/>
    <property type="match status" value="1"/>
</dbReference>
<dbReference type="CDD" id="cd03364">
    <property type="entry name" value="TOPRIM_DnaG_primases"/>
    <property type="match status" value="1"/>
</dbReference>
<evidence type="ECO:0000313" key="17">
    <source>
        <dbReference type="Proteomes" id="UP000013378"/>
    </source>
</evidence>
<evidence type="ECO:0000256" key="3">
    <source>
        <dbReference type="ARBA" id="ARBA00022679"/>
    </source>
</evidence>
<dbReference type="InterPro" id="IPR036977">
    <property type="entry name" value="DNA_primase_Znf_CHC2"/>
</dbReference>
<dbReference type="GO" id="GO:0005737">
    <property type="term" value="C:cytoplasm"/>
    <property type="evidence" value="ECO:0007669"/>
    <property type="project" value="TreeGrafter"/>
</dbReference>
<keyword evidence="6 12" id="KW-0479">Metal-binding</keyword>
<evidence type="ECO:0000256" key="2">
    <source>
        <dbReference type="ARBA" id="ARBA00022515"/>
    </source>
</evidence>
<dbReference type="InterPro" id="IPR036185">
    <property type="entry name" value="DNA_heli_DnaB-like_N_sf"/>
</dbReference>
<comment type="catalytic activity">
    <reaction evidence="12">
        <text>ssDNA + n NTP = ssDNA/pppN(pN)n-1 hybrid + (n-1) diphosphate.</text>
        <dbReference type="EC" id="2.7.7.101"/>
    </reaction>
</comment>
<dbReference type="PATRIC" id="fig|1304284.3.peg.2041"/>
<dbReference type="InterPro" id="IPR007693">
    <property type="entry name" value="DNA_helicase_DnaB-like_N"/>
</dbReference>
<dbReference type="HAMAP" id="MF_00974">
    <property type="entry name" value="DNA_primase_DnaG"/>
    <property type="match status" value="1"/>
</dbReference>
<feature type="zinc finger region" description="CHC2-type" evidence="12 14">
    <location>
        <begin position="40"/>
        <end position="64"/>
    </location>
</feature>
<keyword evidence="10 12" id="KW-0238">DNA-binding</keyword>
<dbReference type="InterPro" id="IPR006171">
    <property type="entry name" value="TOPRIM_dom"/>
</dbReference>
<comment type="caution">
    <text evidence="16">The sequence shown here is derived from an EMBL/GenBank/DDBJ whole genome shotgun (WGS) entry which is preliminary data.</text>
</comment>
<sequence length="611" mass="71401">MTYRFSDEEIEEIIDRNNIVDVISEYIELKRAGVNFKALCPFHTEKTPSFVVSPEKQIFHCFGCGEGGNVISFVMKYENLNFVEAVKLLADRVGISLEKKNTADDIKKRKEKERLYALNREAAIYFYRMLKKNKRAYNYVKSRGIDELTIKTFGLGYSKSDWNDLLNYLKNKNYTEEEIERVGLIIKRKDNKGYYDRFRDRVIFPILDVRGRVIGFGGRVLDDSQPKYLNSPDTPVFSKGYNLYGLNIAKKNSRGNRILLVEGYMDIIALYSQGIDYCVASLGTALTEQQAKLLKRYSNDLYICYDSDEAGQNAANKALDISKKVGLNAKVVLLPEGKDPDEYIKHHSKKSFELLIQNALNYIEYKIHFYKHKNNLNTLEGRVKFTKDIAQLLRKIESPIEVDAYLGKVSDETGISVEAIKREIFSRNNNRFKTTSTKDKYRINNYRNNNKDKIIPVEYKLEPGHLLAEKSLLKLVTSNKRIYNKVKDIFSPEDFSNKLYRSISEVIYQQYETNNKVIKEDLLNLLNQEELKEFNEIINLDLQIDSKDEDKAVEDYIKKINYFKLKIERDRIKKQIRELESKEEKGKGDVERFKEMCLKLIEIDKQLKMHQ</sequence>
<dbReference type="RefSeq" id="WP_006315561.1">
    <property type="nucleotide sequence ID" value="NZ_ARZA01000233.1"/>
</dbReference>
<keyword evidence="8 12" id="KW-0862">Zinc</keyword>
<gene>
    <name evidence="12" type="primary">dnaG</name>
    <name evidence="16" type="ORF">L21TH_2076</name>
</gene>
<dbReference type="InterPro" id="IPR034151">
    <property type="entry name" value="TOPRIM_DnaG_bac"/>
</dbReference>
<evidence type="ECO:0000256" key="11">
    <source>
        <dbReference type="ARBA" id="ARBA00023163"/>
    </source>
</evidence>
<keyword evidence="11 12" id="KW-0804">Transcription</keyword>
<name>R1CC58_9FIRM</name>
<comment type="cofactor">
    <cofactor evidence="12 13 14">
        <name>Zn(2+)</name>
        <dbReference type="ChEBI" id="CHEBI:29105"/>
    </cofactor>
    <text evidence="12 13 14">Binds 1 zinc ion per monomer.</text>
</comment>
<reference evidence="16 17" key="1">
    <citation type="journal article" date="2015" name="Geomicrobiol. J.">
        <title>Caldisalinibacter kiritimatiensis gen. nov., sp. nov., a moderately thermohalophilic thiosulfate-reducing bacterium from a hypersaline microbial mat.</title>
        <authorList>
            <person name="Ben Hania W."/>
            <person name="Joseph M."/>
            <person name="Fiebig A."/>
            <person name="Bunk B."/>
            <person name="Klenk H.-P."/>
            <person name="Fardeau M.-L."/>
            <person name="Spring S."/>
        </authorList>
    </citation>
    <scope>NUCLEOTIDE SEQUENCE [LARGE SCALE GENOMIC DNA]</scope>
    <source>
        <strain evidence="16 17">L21-TH-D2</strain>
    </source>
</reference>
<dbReference type="InterPro" id="IPR037068">
    <property type="entry name" value="DNA_primase_core_N_sf"/>
</dbReference>
<dbReference type="Pfam" id="PF10410">
    <property type="entry name" value="DnaB_bind"/>
    <property type="match status" value="1"/>
</dbReference>
<comment type="function">
    <text evidence="12 13">RNA polymerase that catalyzes the synthesis of short RNA molecules used as primers for DNA polymerase during DNA replication.</text>
</comment>